<dbReference type="Proteomes" id="UP000279029">
    <property type="component" value="Chromosome"/>
</dbReference>
<dbReference type="RefSeq" id="WP_125136810.1">
    <property type="nucleotide sequence ID" value="NZ_LR130778.1"/>
</dbReference>
<reference evidence="1 2" key="1">
    <citation type="submission" date="2018-09" db="EMBL/GenBank/DDBJ databases">
        <authorList>
            <person name="Postec A."/>
        </authorList>
    </citation>
    <scope>NUCLEOTIDE SEQUENCE [LARGE SCALE GENOMIC DNA]</scope>
    <source>
        <strain evidence="1">70B-A</strain>
    </source>
</reference>
<dbReference type="AlphaFoldDB" id="A0A3P7NWE3"/>
<proteinExistence type="predicted"/>
<dbReference type="EMBL" id="LR130778">
    <property type="protein sequence ID" value="VDN47514.1"/>
    <property type="molecule type" value="Genomic_DNA"/>
</dbReference>
<sequence length="223" mass="25427">MKLQGIWVLLICTFVLTGCNLSNNQSENSDNMDAMSDEEKVAYMKGGITEGQYENNFFDLELDLPESWIVLSEEEMMRLMQTGEAIASESDATYDLTGFEILNLLGVFKYPFDEVVAMNPNLYISAERLDEMKDIDSSGAYLEQARAGIEHLGETIVFEETMDTVNIQEKTFTRSRATIDLGYMVIYQVHYVTLSKGYALNIIITYMEDEDLETIESMLDLRK</sequence>
<evidence type="ECO:0000313" key="1">
    <source>
        <dbReference type="EMBL" id="VDN47514.1"/>
    </source>
</evidence>
<dbReference type="OrthoDB" id="1953897at2"/>
<keyword evidence="2" id="KW-1185">Reference proteome</keyword>
<accession>A0A3P7NWE3</accession>
<dbReference type="KEGG" id="cbar:PATL70BA_1627"/>
<protein>
    <submittedName>
        <fullName evidence="1">Uncharacterized protein</fullName>
    </submittedName>
</protein>
<dbReference type="PROSITE" id="PS51257">
    <property type="entry name" value="PROKAR_LIPOPROTEIN"/>
    <property type="match status" value="1"/>
</dbReference>
<name>A0A3P7NWE3_9FIRM</name>
<organism evidence="1 2">
    <name type="scientific">Petrocella atlantisensis</name>
    <dbReference type="NCBI Taxonomy" id="2173034"/>
    <lineage>
        <taxon>Bacteria</taxon>
        <taxon>Bacillati</taxon>
        <taxon>Bacillota</taxon>
        <taxon>Clostridia</taxon>
        <taxon>Lachnospirales</taxon>
        <taxon>Vallitaleaceae</taxon>
        <taxon>Petrocella</taxon>
    </lineage>
</organism>
<evidence type="ECO:0000313" key="2">
    <source>
        <dbReference type="Proteomes" id="UP000279029"/>
    </source>
</evidence>
<gene>
    <name evidence="1" type="ORF">PATL70BA_1627</name>
</gene>